<dbReference type="SUPFAM" id="SSF88659">
    <property type="entry name" value="Sigma3 and sigma4 domains of RNA polymerase sigma factors"/>
    <property type="match status" value="1"/>
</dbReference>
<dbReference type="InterPro" id="IPR013325">
    <property type="entry name" value="RNA_pol_sigma_r2"/>
</dbReference>
<protein>
    <submittedName>
        <fullName evidence="7">RNA polymerase sigma-70 factor</fullName>
    </submittedName>
</protein>
<feature type="domain" description="RNA polymerase sigma-70 region 2" evidence="5">
    <location>
        <begin position="26"/>
        <end position="87"/>
    </location>
</feature>
<dbReference type="Proteomes" id="UP001449657">
    <property type="component" value="Chromosome"/>
</dbReference>
<sequence length="249" mass="29028">MQRSPVHMAPSVMQEHRFLEVFRDQEARLFALALRMTKSAEFAQDLVQETFLKLWEHREQMPDIRNMDAWLYRVMENRLMDFLRKAAADERLRERIWTALAQEPPSPATITEAREYHALVSKAIDQLPPQRRLIYRLNREEGMSYLEIADELKISRHTVKNQLSSALQAIRAFLVKTTGPLSVLLTFFISNRNISPLLRLPSIYTPFYVWKNGYITFLNVIATTPVPGRNMKNSSPCCNRQTTTRPFAS</sequence>
<evidence type="ECO:0000256" key="4">
    <source>
        <dbReference type="ARBA" id="ARBA00023163"/>
    </source>
</evidence>
<proteinExistence type="inferred from homology"/>
<dbReference type="InterPro" id="IPR014327">
    <property type="entry name" value="RNA_pol_sigma70_bacteroid"/>
</dbReference>
<dbReference type="Pfam" id="PF04542">
    <property type="entry name" value="Sigma70_r2"/>
    <property type="match status" value="1"/>
</dbReference>
<accession>A0ABZ2Z0Q0</accession>
<evidence type="ECO:0000259" key="6">
    <source>
        <dbReference type="Pfam" id="PF08281"/>
    </source>
</evidence>
<dbReference type="SUPFAM" id="SSF88946">
    <property type="entry name" value="Sigma2 domain of RNA polymerase sigma factors"/>
    <property type="match status" value="1"/>
</dbReference>
<dbReference type="InterPro" id="IPR013249">
    <property type="entry name" value="RNA_pol_sigma70_r4_t2"/>
</dbReference>
<dbReference type="PANTHER" id="PTHR43133">
    <property type="entry name" value="RNA POLYMERASE ECF-TYPE SIGMA FACTO"/>
    <property type="match status" value="1"/>
</dbReference>
<name>A0ABZ2Z0Q0_9BACT</name>
<comment type="similarity">
    <text evidence="1">Belongs to the sigma-70 factor family. ECF subfamily.</text>
</comment>
<organism evidence="7 8">
    <name type="scientific">Chitinophaga caseinilytica</name>
    <dbReference type="NCBI Taxonomy" id="2267521"/>
    <lineage>
        <taxon>Bacteria</taxon>
        <taxon>Pseudomonadati</taxon>
        <taxon>Bacteroidota</taxon>
        <taxon>Chitinophagia</taxon>
        <taxon>Chitinophagales</taxon>
        <taxon>Chitinophagaceae</taxon>
        <taxon>Chitinophaga</taxon>
    </lineage>
</organism>
<dbReference type="Gene3D" id="1.10.1740.10">
    <property type="match status" value="1"/>
</dbReference>
<reference evidence="7 8" key="1">
    <citation type="submission" date="2024-03" db="EMBL/GenBank/DDBJ databases">
        <title>Chitinophaga caseinilytica sp. nov., a casein hydrolysing bacterium isolated from forest soil.</title>
        <authorList>
            <person name="Lee D.S."/>
            <person name="Han D.M."/>
            <person name="Baek J.H."/>
            <person name="Choi D.G."/>
            <person name="Jeon J.H."/>
            <person name="Jeon C.O."/>
        </authorList>
    </citation>
    <scope>NUCLEOTIDE SEQUENCE [LARGE SCALE GENOMIC DNA]</scope>
    <source>
        <strain evidence="7 8">KACC 19118</strain>
    </source>
</reference>
<keyword evidence="8" id="KW-1185">Reference proteome</keyword>
<gene>
    <name evidence="7" type="ORF">WJU22_23395</name>
</gene>
<evidence type="ECO:0000313" key="7">
    <source>
        <dbReference type="EMBL" id="WZN45849.1"/>
    </source>
</evidence>
<evidence type="ECO:0000256" key="1">
    <source>
        <dbReference type="ARBA" id="ARBA00010641"/>
    </source>
</evidence>
<dbReference type="NCBIfam" id="TIGR02985">
    <property type="entry name" value="Sig70_bacteroi1"/>
    <property type="match status" value="1"/>
</dbReference>
<dbReference type="CDD" id="cd06171">
    <property type="entry name" value="Sigma70_r4"/>
    <property type="match status" value="1"/>
</dbReference>
<dbReference type="EMBL" id="CP150096">
    <property type="protein sequence ID" value="WZN45849.1"/>
    <property type="molecule type" value="Genomic_DNA"/>
</dbReference>
<dbReference type="Pfam" id="PF08281">
    <property type="entry name" value="Sigma70_r4_2"/>
    <property type="match status" value="1"/>
</dbReference>
<feature type="domain" description="RNA polymerase sigma factor 70 region 4 type 2" evidence="6">
    <location>
        <begin position="120"/>
        <end position="169"/>
    </location>
</feature>
<keyword evidence="4" id="KW-0804">Transcription</keyword>
<dbReference type="InterPro" id="IPR013324">
    <property type="entry name" value="RNA_pol_sigma_r3/r4-like"/>
</dbReference>
<dbReference type="Gene3D" id="1.10.10.10">
    <property type="entry name" value="Winged helix-like DNA-binding domain superfamily/Winged helix DNA-binding domain"/>
    <property type="match status" value="1"/>
</dbReference>
<evidence type="ECO:0000313" key="8">
    <source>
        <dbReference type="Proteomes" id="UP001449657"/>
    </source>
</evidence>
<evidence type="ECO:0000259" key="5">
    <source>
        <dbReference type="Pfam" id="PF04542"/>
    </source>
</evidence>
<evidence type="ECO:0000256" key="3">
    <source>
        <dbReference type="ARBA" id="ARBA00023082"/>
    </source>
</evidence>
<evidence type="ECO:0000256" key="2">
    <source>
        <dbReference type="ARBA" id="ARBA00023015"/>
    </source>
</evidence>
<dbReference type="PANTHER" id="PTHR43133:SF46">
    <property type="entry name" value="RNA POLYMERASE SIGMA-70 FACTOR ECF SUBFAMILY"/>
    <property type="match status" value="1"/>
</dbReference>
<dbReference type="InterPro" id="IPR036388">
    <property type="entry name" value="WH-like_DNA-bd_sf"/>
</dbReference>
<dbReference type="InterPro" id="IPR007627">
    <property type="entry name" value="RNA_pol_sigma70_r2"/>
</dbReference>
<dbReference type="InterPro" id="IPR014284">
    <property type="entry name" value="RNA_pol_sigma-70_dom"/>
</dbReference>
<keyword evidence="2" id="KW-0805">Transcription regulation</keyword>
<keyword evidence="3" id="KW-0731">Sigma factor</keyword>
<dbReference type="RefSeq" id="WP_341840591.1">
    <property type="nucleotide sequence ID" value="NZ_CP149792.1"/>
</dbReference>
<dbReference type="NCBIfam" id="TIGR02937">
    <property type="entry name" value="sigma70-ECF"/>
    <property type="match status" value="1"/>
</dbReference>
<dbReference type="InterPro" id="IPR039425">
    <property type="entry name" value="RNA_pol_sigma-70-like"/>
</dbReference>